<feature type="region of interest" description="Disordered" evidence="8">
    <location>
        <begin position="1"/>
        <end position="87"/>
    </location>
</feature>
<dbReference type="InterPro" id="IPR036236">
    <property type="entry name" value="Znf_C2H2_sf"/>
</dbReference>
<evidence type="ECO:0000256" key="1">
    <source>
        <dbReference type="ARBA" id="ARBA00004123"/>
    </source>
</evidence>
<dbReference type="Proteomes" id="UP000193467">
    <property type="component" value="Unassembled WGS sequence"/>
</dbReference>
<dbReference type="GO" id="GO:0008270">
    <property type="term" value="F:zinc ion binding"/>
    <property type="evidence" value="ECO:0007669"/>
    <property type="project" value="UniProtKB-KW"/>
</dbReference>
<evidence type="ECO:0000256" key="2">
    <source>
        <dbReference type="ARBA" id="ARBA00022723"/>
    </source>
</evidence>
<dbReference type="InterPro" id="IPR056436">
    <property type="entry name" value="Znf-C2H2_ZIC1-5/GLI1-3-like"/>
</dbReference>
<keyword evidence="5" id="KW-0862">Zinc</keyword>
<dbReference type="InterPro" id="IPR050329">
    <property type="entry name" value="GLI_C2H2-zinc-finger"/>
</dbReference>
<dbReference type="GO" id="GO:0000981">
    <property type="term" value="F:DNA-binding transcription factor activity, RNA polymerase II-specific"/>
    <property type="evidence" value="ECO:0007669"/>
    <property type="project" value="UniProtKB-ARBA"/>
</dbReference>
<keyword evidence="4 7" id="KW-0863">Zinc-finger</keyword>
<feature type="region of interest" description="Disordered" evidence="8">
    <location>
        <begin position="269"/>
        <end position="288"/>
    </location>
</feature>
<dbReference type="GO" id="GO:0005634">
    <property type="term" value="C:nucleus"/>
    <property type="evidence" value="ECO:0007669"/>
    <property type="project" value="UniProtKB-SubCell"/>
</dbReference>
<name>A0A1Y2E5P4_9BASI</name>
<evidence type="ECO:0000256" key="7">
    <source>
        <dbReference type="PROSITE-ProRule" id="PRU00042"/>
    </source>
</evidence>
<evidence type="ECO:0000256" key="8">
    <source>
        <dbReference type="SAM" id="MobiDB-lite"/>
    </source>
</evidence>
<evidence type="ECO:0000313" key="11">
    <source>
        <dbReference type="Proteomes" id="UP000193467"/>
    </source>
</evidence>
<protein>
    <recommendedName>
        <fullName evidence="9">C2H2-type domain-containing protein</fullName>
    </recommendedName>
</protein>
<dbReference type="STRING" id="106004.A0A1Y2E5P4"/>
<dbReference type="InParanoid" id="A0A1Y2E5P4"/>
<dbReference type="SMART" id="SM00355">
    <property type="entry name" value="ZnF_C2H2"/>
    <property type="match status" value="2"/>
</dbReference>
<evidence type="ECO:0000256" key="4">
    <source>
        <dbReference type="ARBA" id="ARBA00022771"/>
    </source>
</evidence>
<dbReference type="InterPro" id="IPR013087">
    <property type="entry name" value="Znf_C2H2_type"/>
</dbReference>
<dbReference type="PANTHER" id="PTHR19818">
    <property type="entry name" value="ZINC FINGER PROTEIN ZIC AND GLI"/>
    <property type="match status" value="1"/>
</dbReference>
<feature type="domain" description="C2H2-type" evidence="9">
    <location>
        <begin position="124"/>
        <end position="156"/>
    </location>
</feature>
<evidence type="ECO:0000313" key="10">
    <source>
        <dbReference type="EMBL" id="ORY66664.1"/>
    </source>
</evidence>
<feature type="compositionally biased region" description="Basic residues" evidence="8">
    <location>
        <begin position="67"/>
        <end position="77"/>
    </location>
</feature>
<gene>
    <name evidence="10" type="ORF">BCR35DRAFT_270167</name>
</gene>
<evidence type="ECO:0000256" key="3">
    <source>
        <dbReference type="ARBA" id="ARBA00022737"/>
    </source>
</evidence>
<dbReference type="Pfam" id="PF00096">
    <property type="entry name" value="zf-C2H2"/>
    <property type="match status" value="1"/>
</dbReference>
<dbReference type="Pfam" id="PF23561">
    <property type="entry name" value="zf-C2H2_15"/>
    <property type="match status" value="1"/>
</dbReference>
<proteinExistence type="predicted"/>
<evidence type="ECO:0000256" key="6">
    <source>
        <dbReference type="ARBA" id="ARBA00023242"/>
    </source>
</evidence>
<organism evidence="10 11">
    <name type="scientific">Leucosporidium creatinivorum</name>
    <dbReference type="NCBI Taxonomy" id="106004"/>
    <lineage>
        <taxon>Eukaryota</taxon>
        <taxon>Fungi</taxon>
        <taxon>Dikarya</taxon>
        <taxon>Basidiomycota</taxon>
        <taxon>Pucciniomycotina</taxon>
        <taxon>Microbotryomycetes</taxon>
        <taxon>Leucosporidiales</taxon>
        <taxon>Leucosporidium</taxon>
    </lineage>
</organism>
<dbReference type="FunFam" id="3.30.160.60:FF:000031">
    <property type="entry name" value="GLI family zinc finger 3"/>
    <property type="match status" value="1"/>
</dbReference>
<evidence type="ECO:0000256" key="5">
    <source>
        <dbReference type="ARBA" id="ARBA00022833"/>
    </source>
</evidence>
<comment type="caution">
    <text evidence="10">The sequence shown here is derived from an EMBL/GenBank/DDBJ whole genome shotgun (WGS) entry which is preliminary data.</text>
</comment>
<evidence type="ECO:0000259" key="9">
    <source>
        <dbReference type="PROSITE" id="PS50157"/>
    </source>
</evidence>
<dbReference type="SUPFAM" id="SSF57667">
    <property type="entry name" value="beta-beta-alpha zinc fingers"/>
    <property type="match status" value="1"/>
</dbReference>
<feature type="compositionally biased region" description="Acidic residues" evidence="8">
    <location>
        <begin position="214"/>
        <end position="232"/>
    </location>
</feature>
<dbReference type="PROSITE" id="PS00028">
    <property type="entry name" value="ZINC_FINGER_C2H2_1"/>
    <property type="match status" value="1"/>
</dbReference>
<sequence length="288" mass="31785">MASRPQTRSRSASIASNSSSPSLNTPRPQRSRSSSISSLSAHGDLGPPPSHISFEDDLSDDPDHVSPAKKGKGRNKRNAAAIEDEGFDPKTLSTAQCQWGDCREEFWELEPMMEHLHSGEALIYTCDWAGCPRRGKNQTSKFALLSHLRSHTGEKPFNCPRPECDKSFTRTDALQKHMRIQHGEIILPTRRPPSKKSKKAAAARAGSVDSLDGGADDDSTFGGGGEDDDEGQGGEQWSEEELRLFNEHPEKSKGFVAYVLLRAKWAAAMGSRREWRERRRCSVGGRPS</sequence>
<dbReference type="Gene3D" id="3.30.160.60">
    <property type="entry name" value="Classic Zinc Finger"/>
    <property type="match status" value="2"/>
</dbReference>
<feature type="compositionally biased region" description="Basic residues" evidence="8">
    <location>
        <begin position="192"/>
        <end position="201"/>
    </location>
</feature>
<dbReference type="GO" id="GO:0045944">
    <property type="term" value="P:positive regulation of transcription by RNA polymerase II"/>
    <property type="evidence" value="ECO:0007669"/>
    <property type="project" value="UniProtKB-ARBA"/>
</dbReference>
<keyword evidence="2" id="KW-0479">Metal-binding</keyword>
<dbReference type="AlphaFoldDB" id="A0A1Y2E5P4"/>
<accession>A0A1Y2E5P4</accession>
<dbReference type="OrthoDB" id="3437960at2759"/>
<comment type="subcellular location">
    <subcellularLocation>
        <location evidence="1">Nucleus</location>
    </subcellularLocation>
</comment>
<dbReference type="EMBL" id="MCGR01000063">
    <property type="protein sequence ID" value="ORY66664.1"/>
    <property type="molecule type" value="Genomic_DNA"/>
</dbReference>
<feature type="compositionally biased region" description="Low complexity" evidence="8">
    <location>
        <begin position="8"/>
        <end position="40"/>
    </location>
</feature>
<reference evidence="10 11" key="1">
    <citation type="submission" date="2016-07" db="EMBL/GenBank/DDBJ databases">
        <title>Pervasive Adenine N6-methylation of Active Genes in Fungi.</title>
        <authorList>
            <consortium name="DOE Joint Genome Institute"/>
            <person name="Mondo S.J."/>
            <person name="Dannebaum R.O."/>
            <person name="Kuo R.C."/>
            <person name="Labutti K."/>
            <person name="Haridas S."/>
            <person name="Kuo A."/>
            <person name="Salamov A."/>
            <person name="Ahrendt S.R."/>
            <person name="Lipzen A."/>
            <person name="Sullivan W."/>
            <person name="Andreopoulos W.B."/>
            <person name="Clum A."/>
            <person name="Lindquist E."/>
            <person name="Daum C."/>
            <person name="Ramamoorthy G.K."/>
            <person name="Gryganskyi A."/>
            <person name="Culley D."/>
            <person name="Magnuson J.K."/>
            <person name="James T.Y."/>
            <person name="O'Malley M.A."/>
            <person name="Stajich J.E."/>
            <person name="Spatafora J.W."/>
            <person name="Visel A."/>
            <person name="Grigoriev I.V."/>
        </authorList>
    </citation>
    <scope>NUCLEOTIDE SEQUENCE [LARGE SCALE GENOMIC DNA]</scope>
    <source>
        <strain evidence="10 11">62-1032</strain>
    </source>
</reference>
<keyword evidence="11" id="KW-1185">Reference proteome</keyword>
<feature type="domain" description="C2H2-type" evidence="9">
    <location>
        <begin position="157"/>
        <end position="186"/>
    </location>
</feature>
<dbReference type="PANTHER" id="PTHR19818:SF137">
    <property type="entry name" value="INO80 COMPLEX SUBUNIT 1"/>
    <property type="match status" value="1"/>
</dbReference>
<dbReference type="PROSITE" id="PS50157">
    <property type="entry name" value="ZINC_FINGER_C2H2_2"/>
    <property type="match status" value="2"/>
</dbReference>
<keyword evidence="6" id="KW-0539">Nucleus</keyword>
<dbReference type="GO" id="GO:0000976">
    <property type="term" value="F:transcription cis-regulatory region binding"/>
    <property type="evidence" value="ECO:0007669"/>
    <property type="project" value="UniProtKB-ARBA"/>
</dbReference>
<feature type="region of interest" description="Disordered" evidence="8">
    <location>
        <begin position="185"/>
        <end position="239"/>
    </location>
</feature>
<dbReference type="FunFam" id="3.30.160.60:FF:000201">
    <property type="entry name" value="C2H2 finger domain protein (Gli3)"/>
    <property type="match status" value="1"/>
</dbReference>
<keyword evidence="3" id="KW-0677">Repeat</keyword>